<protein>
    <submittedName>
        <fullName evidence="1">Uncharacterized protein</fullName>
    </submittedName>
</protein>
<dbReference type="AlphaFoldDB" id="A0A7G9RTB6"/>
<keyword evidence="2" id="KW-1185">Reference proteome</keyword>
<evidence type="ECO:0000313" key="2">
    <source>
        <dbReference type="Proteomes" id="UP000515811"/>
    </source>
</evidence>
<dbReference type="EMBL" id="CP060714">
    <property type="protein sequence ID" value="QNN58841.1"/>
    <property type="molecule type" value="Genomic_DNA"/>
</dbReference>
<reference evidence="1 2" key="1">
    <citation type="submission" date="2020-08" db="EMBL/GenBank/DDBJ databases">
        <title>Genome sequence of Diaphorobacter ruginosibacter DSM 27467T.</title>
        <authorList>
            <person name="Hyun D.-W."/>
            <person name="Bae J.-W."/>
        </authorList>
    </citation>
    <scope>NUCLEOTIDE SEQUENCE [LARGE SCALE GENOMIC DNA]</scope>
    <source>
        <strain evidence="1 2">DSM 27467</strain>
    </source>
</reference>
<gene>
    <name evidence="1" type="ORF">H9K76_08565</name>
</gene>
<sequence>MAAGPSHTGDVQVPCRRSAQFVQAETRALPGRDQPEHQGCIGRVAAMAVGLAFHRPEQADAFVEAHAGGCKARFPRFEVTPHREGPELIRQGA</sequence>
<dbReference type="Proteomes" id="UP000515811">
    <property type="component" value="Chromosome"/>
</dbReference>
<evidence type="ECO:0000313" key="1">
    <source>
        <dbReference type="EMBL" id="QNN58841.1"/>
    </source>
</evidence>
<dbReference type="KEGG" id="drg:H9K76_08565"/>
<organism evidence="1 2">
    <name type="scientific">Diaphorobacter ruginosibacter</name>
    <dbReference type="NCBI Taxonomy" id="1715720"/>
    <lineage>
        <taxon>Bacteria</taxon>
        <taxon>Pseudomonadati</taxon>
        <taxon>Pseudomonadota</taxon>
        <taxon>Betaproteobacteria</taxon>
        <taxon>Burkholderiales</taxon>
        <taxon>Comamonadaceae</taxon>
        <taxon>Diaphorobacter</taxon>
    </lineage>
</organism>
<proteinExistence type="predicted"/>
<accession>A0A7G9RTB6</accession>
<dbReference type="RefSeq" id="WP_187599555.1">
    <property type="nucleotide sequence ID" value="NZ_CP060714.1"/>
</dbReference>
<name>A0A7G9RTB6_9BURK</name>